<gene>
    <name evidence="2" type="primary">72</name>
    <name evidence="2" type="ORF">HCTV2_72</name>
</gene>
<dbReference type="KEGG" id="vg:16193642"/>
<dbReference type="EMBL" id="KC292028">
    <property type="protein sequence ID" value="AGM11841.1"/>
    <property type="molecule type" value="Genomic_DNA"/>
</dbReference>
<proteinExistence type="predicted"/>
<organism evidence="2 3">
    <name type="scientific">Haloarcula californiae tailed virus 2</name>
    <dbReference type="NCBI Taxonomy" id="1273747"/>
    <lineage>
        <taxon>Viruses</taxon>
        <taxon>Duplodnaviria</taxon>
        <taxon>Heunggongvirae</taxon>
        <taxon>Uroviricota</taxon>
        <taxon>Caudoviricetes</taxon>
        <taxon>Saparoviridae</taxon>
        <taxon>Samsavirus</taxon>
        <taxon>Samsavirus crystalli</taxon>
        <taxon>Samsavirus HCTV2</taxon>
    </lineage>
</organism>
<evidence type="ECO:0000313" key="2">
    <source>
        <dbReference type="EMBL" id="AGM11841.1"/>
    </source>
</evidence>
<evidence type="ECO:0000313" key="3">
    <source>
        <dbReference type="Proteomes" id="UP000204143"/>
    </source>
</evidence>
<reference evidence="2 3" key="1">
    <citation type="submission" date="2012-12" db="EMBL/GenBank/DDBJ databases">
        <authorList>
            <person name="Sencilo A."/>
            <person name="Jacobs-Sera D."/>
            <person name="Russell D.A."/>
            <person name="Ko C."/>
            <person name="Bowman C.A."/>
            <person name="Atanasova N."/>
            <person name="Osterlund E."/>
            <person name="Oksanen H.M."/>
            <person name="Bamford D.H."/>
            <person name="Hatfull G.F."/>
            <person name="Roine E."/>
            <person name="Hendrix R.W."/>
        </authorList>
    </citation>
    <scope>NUCLEOTIDE SEQUENCE [LARGE SCALE GENOMIC DNA]</scope>
</reference>
<dbReference type="Proteomes" id="UP000204143">
    <property type="component" value="Segment"/>
</dbReference>
<name>R4THQ4_9CAUD</name>
<accession>R4THQ4</accession>
<keyword evidence="3" id="KW-1185">Reference proteome</keyword>
<sequence>MSENTHDDEYMAGGQSPVSGVTHLFSSEQVSGHGPAKSLCGAVGSYGQFQPTDEVEGEVCTNCERVREQRETEDEA</sequence>
<dbReference type="RefSeq" id="YP_008058434.1">
    <property type="nucleotide sequence ID" value="NC_021319.1"/>
</dbReference>
<protein>
    <submittedName>
        <fullName evidence="2">Uncharacterized protein</fullName>
    </submittedName>
</protein>
<evidence type="ECO:0000256" key="1">
    <source>
        <dbReference type="SAM" id="MobiDB-lite"/>
    </source>
</evidence>
<dbReference type="GeneID" id="16193642"/>
<feature type="region of interest" description="Disordered" evidence="1">
    <location>
        <begin position="1"/>
        <end position="20"/>
    </location>
</feature>